<protein>
    <submittedName>
        <fullName evidence="3">Uncharacterized protein</fullName>
    </submittedName>
</protein>
<dbReference type="Proteomes" id="UP001165060">
    <property type="component" value="Unassembled WGS sequence"/>
</dbReference>
<proteinExistence type="predicted"/>
<feature type="compositionally biased region" description="Low complexity" evidence="2">
    <location>
        <begin position="78"/>
        <end position="108"/>
    </location>
</feature>
<dbReference type="SUPFAM" id="SSF57997">
    <property type="entry name" value="Tropomyosin"/>
    <property type="match status" value="1"/>
</dbReference>
<evidence type="ECO:0000313" key="3">
    <source>
        <dbReference type="EMBL" id="GMI23755.1"/>
    </source>
</evidence>
<gene>
    <name evidence="3" type="ORF">TeGR_g12166</name>
</gene>
<accession>A0ABQ6MCK5</accession>
<feature type="compositionally biased region" description="Basic residues" evidence="2">
    <location>
        <begin position="1"/>
        <end position="10"/>
    </location>
</feature>
<organism evidence="3 4">
    <name type="scientific">Tetraparma gracilis</name>
    <dbReference type="NCBI Taxonomy" id="2962635"/>
    <lineage>
        <taxon>Eukaryota</taxon>
        <taxon>Sar</taxon>
        <taxon>Stramenopiles</taxon>
        <taxon>Ochrophyta</taxon>
        <taxon>Bolidophyceae</taxon>
        <taxon>Parmales</taxon>
        <taxon>Triparmaceae</taxon>
        <taxon>Tetraparma</taxon>
    </lineage>
</organism>
<sequence>MTVKSSKSKKSASSASQPSSPVHAAHQSPADRSSMRAQLKASRQTFRAESPTQLLGLHSSLNPTQAGLNYSSIPNPLQPSSSSASHPSLPPSMSLPAAAASLPGAGPSRAPPPSMTSLDVAASAERLMMSGYHYDAETAAAAAGAAAAGAAAAGAPAPLPPRDPSSSSRPGSRPSSRPPTPPAEGSPLAAPSPPPNNVTDAIGLLSSVVNSAIPPGLGAGNPSVLMNTHVAPIAPGGHFFNSSDAPGGDSPPAPPAAGVASAYASAPPPAGASNPAFASSTECLHLTLLLRRTLSELDSRSKHLNEAGLEKLALHSQVEKCKLRLEQVVLETEELRRRTAEAEEKARAVIDDEQNAINEARSQQAAAEKRFEILVDWSRKEESKRIVAEDTMREALDRLDEQEGRHEEEAGQLRRDCLALREALDASNEANAAKHRQLLEREAQYMEVSKELAVADKLATTCERESSALKHLCGKLEVELDGTKSRLKSVEVSSSNHISEISESVKVLQRDNAGAARELEHWKKAYENSEHKSGALLNDVEEAKRALKMSESRVAEVLGNQRQYEHKIDMLAKENDELKRQMWSSEKAMKDADARAQLQSKEVNKLLEKNESLNRMVDGLEDDFKERTRAGLGSPSLLKYDVVTGF</sequence>
<feature type="compositionally biased region" description="Low complexity" evidence="2">
    <location>
        <begin position="143"/>
        <end position="156"/>
    </location>
</feature>
<keyword evidence="4" id="KW-1185">Reference proteome</keyword>
<feature type="compositionally biased region" description="Low complexity" evidence="2">
    <location>
        <begin position="11"/>
        <end position="21"/>
    </location>
</feature>
<evidence type="ECO:0000313" key="4">
    <source>
        <dbReference type="Proteomes" id="UP001165060"/>
    </source>
</evidence>
<feature type="region of interest" description="Disordered" evidence="2">
    <location>
        <begin position="1"/>
        <end position="118"/>
    </location>
</feature>
<feature type="compositionally biased region" description="Low complexity" evidence="2">
    <location>
        <begin position="256"/>
        <end position="276"/>
    </location>
</feature>
<feature type="region of interest" description="Disordered" evidence="2">
    <location>
        <begin position="240"/>
        <end position="276"/>
    </location>
</feature>
<dbReference type="EMBL" id="BRYB01000137">
    <property type="protein sequence ID" value="GMI23755.1"/>
    <property type="molecule type" value="Genomic_DNA"/>
</dbReference>
<feature type="compositionally biased region" description="Low complexity" evidence="2">
    <location>
        <begin position="164"/>
        <end position="175"/>
    </location>
</feature>
<feature type="compositionally biased region" description="Pro residues" evidence="2">
    <location>
        <begin position="176"/>
        <end position="196"/>
    </location>
</feature>
<comment type="caution">
    <text evidence="3">The sequence shown here is derived from an EMBL/GenBank/DDBJ whole genome shotgun (WGS) entry which is preliminary data.</text>
</comment>
<name>A0ABQ6MCK5_9STRA</name>
<evidence type="ECO:0000256" key="1">
    <source>
        <dbReference type="SAM" id="Coils"/>
    </source>
</evidence>
<feature type="compositionally biased region" description="Polar residues" evidence="2">
    <location>
        <begin position="41"/>
        <end position="75"/>
    </location>
</feature>
<feature type="coiled-coil region" evidence="1">
    <location>
        <begin position="318"/>
        <end position="416"/>
    </location>
</feature>
<evidence type="ECO:0000256" key="2">
    <source>
        <dbReference type="SAM" id="MobiDB-lite"/>
    </source>
</evidence>
<keyword evidence="1" id="KW-0175">Coiled coil</keyword>
<reference evidence="3 4" key="1">
    <citation type="journal article" date="2023" name="Commun. Biol.">
        <title>Genome analysis of Parmales, the sister group of diatoms, reveals the evolutionary specialization of diatoms from phago-mixotrophs to photoautotrophs.</title>
        <authorList>
            <person name="Ban H."/>
            <person name="Sato S."/>
            <person name="Yoshikawa S."/>
            <person name="Yamada K."/>
            <person name="Nakamura Y."/>
            <person name="Ichinomiya M."/>
            <person name="Sato N."/>
            <person name="Blanc-Mathieu R."/>
            <person name="Endo H."/>
            <person name="Kuwata A."/>
            <person name="Ogata H."/>
        </authorList>
    </citation>
    <scope>NUCLEOTIDE SEQUENCE [LARGE SCALE GENOMIC DNA]</scope>
</reference>
<feature type="region of interest" description="Disordered" evidence="2">
    <location>
        <begin position="143"/>
        <end position="199"/>
    </location>
</feature>
<feature type="coiled-coil region" evidence="1">
    <location>
        <begin position="561"/>
        <end position="623"/>
    </location>
</feature>